<dbReference type="GO" id="GO:0016020">
    <property type="term" value="C:membrane"/>
    <property type="evidence" value="ECO:0007669"/>
    <property type="project" value="UniProtKB-SubCell"/>
</dbReference>
<dbReference type="InterPro" id="IPR013098">
    <property type="entry name" value="Ig_I-set"/>
</dbReference>
<dbReference type="InterPro" id="IPR013783">
    <property type="entry name" value="Ig-like_fold"/>
</dbReference>
<evidence type="ECO:0000256" key="10">
    <source>
        <dbReference type="ARBA" id="ARBA00023180"/>
    </source>
</evidence>
<name>T1JES5_STRMM</name>
<reference evidence="15" key="1">
    <citation type="submission" date="2011-05" db="EMBL/GenBank/DDBJ databases">
        <authorList>
            <person name="Richards S.R."/>
            <person name="Qu J."/>
            <person name="Jiang H."/>
            <person name="Jhangiani S.N."/>
            <person name="Agravi P."/>
            <person name="Goodspeed R."/>
            <person name="Gross S."/>
            <person name="Mandapat C."/>
            <person name="Jackson L."/>
            <person name="Mathew T."/>
            <person name="Pu L."/>
            <person name="Thornton R."/>
            <person name="Saada N."/>
            <person name="Wilczek-Boney K.B."/>
            <person name="Lee S."/>
            <person name="Kovar C."/>
            <person name="Wu Y."/>
            <person name="Scherer S.E."/>
            <person name="Worley K.C."/>
            <person name="Muzny D.M."/>
            <person name="Gibbs R."/>
        </authorList>
    </citation>
    <scope>NUCLEOTIDE SEQUENCE</scope>
    <source>
        <strain evidence="15">Brora</strain>
    </source>
</reference>
<proteinExistence type="predicted"/>
<organism evidence="14 15">
    <name type="scientific">Strigamia maritima</name>
    <name type="common">European centipede</name>
    <name type="synonym">Geophilus maritimus</name>
    <dbReference type="NCBI Taxonomy" id="126957"/>
    <lineage>
        <taxon>Eukaryota</taxon>
        <taxon>Metazoa</taxon>
        <taxon>Ecdysozoa</taxon>
        <taxon>Arthropoda</taxon>
        <taxon>Myriapoda</taxon>
        <taxon>Chilopoda</taxon>
        <taxon>Pleurostigmophora</taxon>
        <taxon>Geophilomorpha</taxon>
        <taxon>Linotaeniidae</taxon>
        <taxon>Strigamia</taxon>
    </lineage>
</organism>
<dbReference type="eggNOG" id="KOG3510">
    <property type="taxonomic scope" value="Eukaryota"/>
</dbReference>
<evidence type="ECO:0000256" key="11">
    <source>
        <dbReference type="ARBA" id="ARBA00023319"/>
    </source>
</evidence>
<evidence type="ECO:0000256" key="1">
    <source>
        <dbReference type="ARBA" id="ARBA00004251"/>
    </source>
</evidence>
<evidence type="ECO:0000256" key="8">
    <source>
        <dbReference type="ARBA" id="ARBA00023136"/>
    </source>
</evidence>
<keyword evidence="5" id="KW-0677">Repeat</keyword>
<keyword evidence="11" id="KW-0393">Immunoglobulin domain</keyword>
<accession>T1JES5</accession>
<dbReference type="EMBL" id="JH432130">
    <property type="status" value="NOT_ANNOTATED_CDS"/>
    <property type="molecule type" value="Genomic_DNA"/>
</dbReference>
<evidence type="ECO:0000259" key="13">
    <source>
        <dbReference type="PROSITE" id="PS50853"/>
    </source>
</evidence>
<dbReference type="SMART" id="SM00408">
    <property type="entry name" value="IGc2"/>
    <property type="match status" value="1"/>
</dbReference>
<evidence type="ECO:0000313" key="15">
    <source>
        <dbReference type="Proteomes" id="UP000014500"/>
    </source>
</evidence>
<dbReference type="PANTHER" id="PTHR44170:SF53">
    <property type="entry name" value="DS CELL ADHESION MOLECULE LIKE 1"/>
    <property type="match status" value="1"/>
</dbReference>
<feature type="domain" description="Ig-like" evidence="12">
    <location>
        <begin position="448"/>
        <end position="533"/>
    </location>
</feature>
<protein>
    <recommendedName>
        <fullName evidence="16">Down syndrome cell adhesion molecule</fullName>
    </recommendedName>
</protein>
<dbReference type="SUPFAM" id="SSF48726">
    <property type="entry name" value="Immunoglobulin"/>
    <property type="match status" value="2"/>
</dbReference>
<dbReference type="HOGENOM" id="CLU_001038_3_1_1"/>
<feature type="domain" description="Fibronectin type-III" evidence="13">
    <location>
        <begin position="154"/>
        <end position="254"/>
    </location>
</feature>
<dbReference type="GO" id="GO:0009653">
    <property type="term" value="P:anatomical structure morphogenesis"/>
    <property type="evidence" value="ECO:0007669"/>
    <property type="project" value="UniProtKB-ARBA"/>
</dbReference>
<keyword evidence="4" id="KW-0732">Signal</keyword>
<evidence type="ECO:0000259" key="12">
    <source>
        <dbReference type="PROSITE" id="PS50835"/>
    </source>
</evidence>
<dbReference type="InterPro" id="IPR003961">
    <property type="entry name" value="FN3_dom"/>
</dbReference>
<dbReference type="GO" id="GO:0030154">
    <property type="term" value="P:cell differentiation"/>
    <property type="evidence" value="ECO:0007669"/>
    <property type="project" value="UniProtKB-ARBA"/>
</dbReference>
<dbReference type="Pfam" id="PF00041">
    <property type="entry name" value="fn3"/>
    <property type="match status" value="5"/>
</dbReference>
<dbReference type="FunFam" id="2.60.40.10:FF:000120">
    <property type="entry name" value="Down syndrome cell adhesion molecule like 1"/>
    <property type="match status" value="1"/>
</dbReference>
<feature type="domain" description="Fibronectin type-III" evidence="13">
    <location>
        <begin position="541"/>
        <end position="657"/>
    </location>
</feature>
<dbReference type="CDD" id="cd00063">
    <property type="entry name" value="FN3"/>
    <property type="match status" value="6"/>
</dbReference>
<evidence type="ECO:0000256" key="2">
    <source>
        <dbReference type="ARBA" id="ARBA00022475"/>
    </source>
</evidence>
<dbReference type="Gene3D" id="2.60.40.10">
    <property type="entry name" value="Immunoglobulins"/>
    <property type="match status" value="8"/>
</dbReference>
<dbReference type="FunFam" id="2.60.40.10:FF:000093">
    <property type="entry name" value="Down syndrome cell adhesion molecule, isoform B"/>
    <property type="match status" value="1"/>
</dbReference>
<dbReference type="AlphaFoldDB" id="T1JES5"/>
<evidence type="ECO:0000256" key="7">
    <source>
        <dbReference type="ARBA" id="ARBA00022989"/>
    </source>
</evidence>
<dbReference type="InterPro" id="IPR056754">
    <property type="entry name" value="DSCAM/DSCAML_C"/>
</dbReference>
<dbReference type="Pfam" id="PF07679">
    <property type="entry name" value="I-set"/>
    <property type="match status" value="1"/>
</dbReference>
<keyword evidence="7" id="KW-1133">Transmembrane helix</keyword>
<feature type="domain" description="Fibronectin type-III" evidence="13">
    <location>
        <begin position="259"/>
        <end position="352"/>
    </location>
</feature>
<keyword evidence="3" id="KW-0812">Transmembrane</keyword>
<dbReference type="InterPro" id="IPR036179">
    <property type="entry name" value="Ig-like_dom_sf"/>
</dbReference>
<keyword evidence="10" id="KW-0325">Glycoprotein</keyword>
<dbReference type="PANTHER" id="PTHR44170">
    <property type="entry name" value="PROTEIN SIDEKICK"/>
    <property type="match status" value="1"/>
</dbReference>
<dbReference type="OMA" id="SHAYEIR"/>
<reference evidence="14" key="2">
    <citation type="submission" date="2015-02" db="UniProtKB">
        <authorList>
            <consortium name="EnsemblMetazoa"/>
        </authorList>
    </citation>
    <scope>IDENTIFICATION</scope>
</reference>
<dbReference type="InterPro" id="IPR003598">
    <property type="entry name" value="Ig_sub2"/>
</dbReference>
<comment type="subcellular location">
    <subcellularLocation>
        <location evidence="1">Cell membrane</location>
        <topology evidence="1">Single-pass type I membrane protein</topology>
    </subcellularLocation>
</comment>
<keyword evidence="2" id="KW-1003">Cell membrane</keyword>
<dbReference type="SMART" id="SM00060">
    <property type="entry name" value="FN3"/>
    <property type="match status" value="6"/>
</dbReference>
<feature type="domain" description="Fibronectin type-III" evidence="13">
    <location>
        <begin position="356"/>
        <end position="451"/>
    </location>
</feature>
<evidence type="ECO:0000256" key="3">
    <source>
        <dbReference type="ARBA" id="ARBA00022692"/>
    </source>
</evidence>
<dbReference type="EnsemblMetazoa" id="SMAR012327-RA">
    <property type="protein sequence ID" value="SMAR012327-PA"/>
    <property type="gene ID" value="SMAR012327"/>
</dbReference>
<dbReference type="Pfam" id="PF25059">
    <property type="entry name" value="FN3_DSCAM-DSCAML_C"/>
    <property type="match status" value="1"/>
</dbReference>
<feature type="domain" description="Fibronectin type-III" evidence="13">
    <location>
        <begin position="54"/>
        <end position="149"/>
    </location>
</feature>
<dbReference type="InterPro" id="IPR007110">
    <property type="entry name" value="Ig-like_dom"/>
</dbReference>
<sequence>YLINQSNDTGSETSEFAINKAERKDSTTFVCSVENSYGTENATFNLLVLETPDAPEKLELIEANNRTVVVGWSEPYNGNSPINKYILQYKLTTDKWESGVRNLTLPGRKLQSAISNLKPSIDYHVRIIAANDIGLGLPSKEIQVLMPDQAPAGPPLNINAIATDSNSLKVSWQAPHPQLRNGIIKGYNIGYRIASSSGPYQFRMLEVPEDYTATLSLPINDLHKFTQYSVVVQAFNDGGKGPLSKQVIVITSESIPTKPPQDIKCSVLSSQSIHLTWQPPPLPSIHGVLQGFKVIYQPVTDQTSEIKSLNVTNKITLQNLEKFTNYSIKISAMTRSGDGVKSEPIFCTTLQDIPSAPSDIKVFPVSAQSIITAWKSPTNRNGLITKYTVYVKQSGTMNEEKIQKYTVLGNITFYEVANLKPSNTYQVWVSASTMVGESAKSRVVSQSPSNGAKVAGFGRSMVITHGDDVLLPCKAVGMPQPQQDWMSNGNVLDLDNRHTTLADGSLLIKDTDEINSDNYTCRVQNAHGQDYITYNLIIQSAPGVPFIEIALITTSSIDIQWKVERNGGSRILALCIHVPKMLLPHVNTDTVILNLGYKLYYKHEQSEWELKDLDGATNSYRLEGLHCGTKYQLYMVAYNKLGQGKPTPVIPTGTKGGVPISPSMSLLIEEGSSFATLNLDSWLVDKCPIKYYVIEYKTRLSDQWKLLSDDVKPDKHKIVLPNLSPATWYNLRMITHSGAGTAAAEYTFATLALDGGM</sequence>
<keyword evidence="6" id="KW-0130">Cell adhesion</keyword>
<dbReference type="InterPro" id="IPR036116">
    <property type="entry name" value="FN3_sf"/>
</dbReference>
<evidence type="ECO:0000256" key="9">
    <source>
        <dbReference type="ARBA" id="ARBA00023157"/>
    </source>
</evidence>
<evidence type="ECO:0000313" key="14">
    <source>
        <dbReference type="EnsemblMetazoa" id="SMAR012327-PA"/>
    </source>
</evidence>
<keyword evidence="15" id="KW-1185">Reference proteome</keyword>
<dbReference type="Proteomes" id="UP000014500">
    <property type="component" value="Unassembled WGS sequence"/>
</dbReference>
<feature type="domain" description="Fibronectin type-III" evidence="13">
    <location>
        <begin position="658"/>
        <end position="754"/>
    </location>
</feature>
<keyword evidence="8" id="KW-0472">Membrane</keyword>
<dbReference type="PROSITE" id="PS50853">
    <property type="entry name" value="FN3"/>
    <property type="match status" value="6"/>
</dbReference>
<dbReference type="SMART" id="SM00409">
    <property type="entry name" value="IG"/>
    <property type="match status" value="1"/>
</dbReference>
<dbReference type="STRING" id="126957.T1JES5"/>
<dbReference type="GO" id="GO:0098609">
    <property type="term" value="P:cell-cell adhesion"/>
    <property type="evidence" value="ECO:0007669"/>
    <property type="project" value="TreeGrafter"/>
</dbReference>
<evidence type="ECO:0000256" key="5">
    <source>
        <dbReference type="ARBA" id="ARBA00022737"/>
    </source>
</evidence>
<evidence type="ECO:0008006" key="16">
    <source>
        <dbReference type="Google" id="ProtNLM"/>
    </source>
</evidence>
<dbReference type="PROSITE" id="PS50835">
    <property type="entry name" value="IG_LIKE"/>
    <property type="match status" value="1"/>
</dbReference>
<dbReference type="SUPFAM" id="SSF49265">
    <property type="entry name" value="Fibronectin type III"/>
    <property type="match status" value="3"/>
</dbReference>
<evidence type="ECO:0000256" key="6">
    <source>
        <dbReference type="ARBA" id="ARBA00022889"/>
    </source>
</evidence>
<dbReference type="InterPro" id="IPR003599">
    <property type="entry name" value="Ig_sub"/>
</dbReference>
<keyword evidence="9" id="KW-1015">Disulfide bond</keyword>
<dbReference type="PhylomeDB" id="T1JES5"/>
<evidence type="ECO:0000256" key="4">
    <source>
        <dbReference type="ARBA" id="ARBA00022729"/>
    </source>
</evidence>